<dbReference type="RefSeq" id="WP_064041480.1">
    <property type="nucleotide sequence ID" value="NZ_LUUJ01000101.1"/>
</dbReference>
<dbReference type="GO" id="GO:0005524">
    <property type="term" value="F:ATP binding"/>
    <property type="evidence" value="ECO:0007669"/>
    <property type="project" value="UniProtKB-KW"/>
</dbReference>
<dbReference type="PROSITE" id="PS50893">
    <property type="entry name" value="ABC_TRANSPORTER_2"/>
    <property type="match status" value="1"/>
</dbReference>
<dbReference type="GO" id="GO:0016887">
    <property type="term" value="F:ATP hydrolysis activity"/>
    <property type="evidence" value="ECO:0007669"/>
    <property type="project" value="InterPro"/>
</dbReference>
<dbReference type="PROSITE" id="PS00211">
    <property type="entry name" value="ABC_TRANSPORTER_1"/>
    <property type="match status" value="1"/>
</dbReference>
<evidence type="ECO:0000259" key="7">
    <source>
        <dbReference type="PROSITE" id="PS50893"/>
    </source>
</evidence>
<keyword evidence="2" id="KW-0547">Nucleotide-binding</keyword>
<keyword evidence="4 8" id="KW-0067">ATP-binding</keyword>
<dbReference type="AlphaFoldDB" id="A0A177N618"/>
<evidence type="ECO:0000256" key="3">
    <source>
        <dbReference type="ARBA" id="ARBA00022748"/>
    </source>
</evidence>
<organism evidence="8 9">
    <name type="scientific">Methylomonas koyamae</name>
    <dbReference type="NCBI Taxonomy" id="702114"/>
    <lineage>
        <taxon>Bacteria</taxon>
        <taxon>Pseudomonadati</taxon>
        <taxon>Pseudomonadota</taxon>
        <taxon>Gammaproteobacteria</taxon>
        <taxon>Methylococcales</taxon>
        <taxon>Methylococcaceae</taxon>
        <taxon>Methylomonas</taxon>
    </lineage>
</organism>
<dbReference type="GO" id="GO:0017004">
    <property type="term" value="P:cytochrome complex assembly"/>
    <property type="evidence" value="ECO:0007669"/>
    <property type="project" value="UniProtKB-KW"/>
</dbReference>
<name>A0A177N618_9GAMM</name>
<dbReference type="GO" id="GO:0022857">
    <property type="term" value="F:transmembrane transporter activity"/>
    <property type="evidence" value="ECO:0007669"/>
    <property type="project" value="InterPro"/>
</dbReference>
<dbReference type="InterPro" id="IPR017871">
    <property type="entry name" value="ABC_transporter-like_CS"/>
</dbReference>
<sequence length="210" mass="23202">MDNLQHAALEVRDLSCFRDERLLFSALNFEVQAGQSLLLEGANGSGKTTLLRILCGLREADSGQIIWCGQPAERSSYYRDMAYVGHADGTKKELTVLENLNFALALGAPGKYQIDQALDKVRLAGFDDNPVHTLSAGQKRRLSLARLLITQNLLWILDEPFTSLDKHGIALIESLIADHIGHGGIAVLTSHHDLRMADLNLKRIHLQACH</sequence>
<keyword evidence="1" id="KW-0813">Transport</keyword>
<evidence type="ECO:0000256" key="4">
    <source>
        <dbReference type="ARBA" id="ARBA00022840"/>
    </source>
</evidence>
<evidence type="ECO:0000313" key="8">
    <source>
        <dbReference type="EMBL" id="OAI13295.1"/>
    </source>
</evidence>
<dbReference type="PANTHER" id="PTHR43499:SF1">
    <property type="entry name" value="ABC TRANSPORTER I FAMILY MEMBER 1"/>
    <property type="match status" value="1"/>
</dbReference>
<keyword evidence="3" id="KW-0201">Cytochrome c-type biogenesis</keyword>
<evidence type="ECO:0000256" key="1">
    <source>
        <dbReference type="ARBA" id="ARBA00022448"/>
    </source>
</evidence>
<dbReference type="NCBIfam" id="NF010061">
    <property type="entry name" value="PRK13538.1"/>
    <property type="match status" value="1"/>
</dbReference>
<keyword evidence="5" id="KW-1278">Translocase</keyword>
<proteinExistence type="predicted"/>
<evidence type="ECO:0000313" key="9">
    <source>
        <dbReference type="Proteomes" id="UP000077857"/>
    </source>
</evidence>
<dbReference type="Proteomes" id="UP000077857">
    <property type="component" value="Unassembled WGS sequence"/>
</dbReference>
<dbReference type="NCBIfam" id="TIGR01189">
    <property type="entry name" value="ccmA"/>
    <property type="match status" value="1"/>
</dbReference>
<dbReference type="PANTHER" id="PTHR43499">
    <property type="entry name" value="ABC TRANSPORTER I FAMILY MEMBER 1"/>
    <property type="match status" value="1"/>
</dbReference>
<keyword evidence="6" id="KW-0472">Membrane</keyword>
<dbReference type="EMBL" id="LUUJ01000101">
    <property type="protein sequence ID" value="OAI13295.1"/>
    <property type="molecule type" value="Genomic_DNA"/>
</dbReference>
<comment type="caution">
    <text evidence="8">The sequence shown here is derived from an EMBL/GenBank/DDBJ whole genome shotgun (WGS) entry which is preliminary data.</text>
</comment>
<dbReference type="Pfam" id="PF00005">
    <property type="entry name" value="ABC_tran"/>
    <property type="match status" value="1"/>
</dbReference>
<dbReference type="InterPro" id="IPR003439">
    <property type="entry name" value="ABC_transporter-like_ATP-bd"/>
</dbReference>
<dbReference type="InterPro" id="IPR005895">
    <property type="entry name" value="ABC_transptr_haem_export_CcmA"/>
</dbReference>
<dbReference type="InterPro" id="IPR003593">
    <property type="entry name" value="AAA+_ATPase"/>
</dbReference>
<dbReference type="Gene3D" id="3.40.50.300">
    <property type="entry name" value="P-loop containing nucleotide triphosphate hydrolases"/>
    <property type="match status" value="1"/>
</dbReference>
<gene>
    <name evidence="8" type="ORF">A1507_17100</name>
</gene>
<protein>
    <submittedName>
        <fullName evidence="8">Heme ABC exporter ATP-binding protein CcmA</fullName>
    </submittedName>
</protein>
<dbReference type="OrthoDB" id="9800654at2"/>
<evidence type="ECO:0000256" key="6">
    <source>
        <dbReference type="ARBA" id="ARBA00023136"/>
    </source>
</evidence>
<reference evidence="8 9" key="1">
    <citation type="submission" date="2016-03" db="EMBL/GenBank/DDBJ databases">
        <authorList>
            <person name="Ploux O."/>
        </authorList>
    </citation>
    <scope>NUCLEOTIDE SEQUENCE [LARGE SCALE GENOMIC DNA]</scope>
    <source>
        <strain evidence="8 9">R-45378</strain>
    </source>
</reference>
<evidence type="ECO:0000256" key="5">
    <source>
        <dbReference type="ARBA" id="ARBA00022967"/>
    </source>
</evidence>
<dbReference type="SUPFAM" id="SSF52540">
    <property type="entry name" value="P-loop containing nucleoside triphosphate hydrolases"/>
    <property type="match status" value="1"/>
</dbReference>
<dbReference type="InterPro" id="IPR027417">
    <property type="entry name" value="P-loop_NTPase"/>
</dbReference>
<feature type="domain" description="ABC transporter" evidence="7">
    <location>
        <begin position="9"/>
        <end position="208"/>
    </location>
</feature>
<accession>A0A177N618</accession>
<evidence type="ECO:0000256" key="2">
    <source>
        <dbReference type="ARBA" id="ARBA00022741"/>
    </source>
</evidence>
<dbReference type="SMART" id="SM00382">
    <property type="entry name" value="AAA"/>
    <property type="match status" value="1"/>
</dbReference>